<dbReference type="OrthoDB" id="9801758at2"/>
<dbReference type="Proteomes" id="UP000254920">
    <property type="component" value="Unassembled WGS sequence"/>
</dbReference>
<dbReference type="AlphaFoldDB" id="A0A381DHM6"/>
<dbReference type="RefSeq" id="WP_089182483.1">
    <property type="nucleotide sequence ID" value="NZ_CP043427.1"/>
</dbReference>
<dbReference type="PANTHER" id="PTHR34704:SF1">
    <property type="entry name" value="ATPASE"/>
    <property type="match status" value="1"/>
</dbReference>
<gene>
    <name evidence="2" type="ORF">NCTC12475_00207</name>
</gene>
<dbReference type="InterPro" id="IPR004256">
    <property type="entry name" value="DUF234"/>
</dbReference>
<dbReference type="PANTHER" id="PTHR34704">
    <property type="entry name" value="ATPASE"/>
    <property type="match status" value="1"/>
</dbReference>
<organism evidence="2 3">
    <name type="scientific">Campylobacter sputorum subsp. sputorum</name>
    <dbReference type="NCBI Taxonomy" id="32024"/>
    <lineage>
        <taxon>Bacteria</taxon>
        <taxon>Pseudomonadati</taxon>
        <taxon>Campylobacterota</taxon>
        <taxon>Epsilonproteobacteria</taxon>
        <taxon>Campylobacterales</taxon>
        <taxon>Campylobacteraceae</taxon>
        <taxon>Campylobacter</taxon>
    </lineage>
</organism>
<dbReference type="GeneID" id="93090656"/>
<evidence type="ECO:0000313" key="2">
    <source>
        <dbReference type="EMBL" id="SUX09807.1"/>
    </source>
</evidence>
<sequence>MKIYTLKSTYQTHKHLDIYSLIEFHFVFDAYEITPKYYDVFEAIRYEILYKVDELKKRFYFDSKHQKLISKALYKLSKNDRKQNYVFKLFPRGLAHIIYTNILFSDLIYIEKSSEKPIIKDKKEKIKKELRRYTIQDKLHFKNNFTRFWFRFIEPNLKLIELGKYDLMMEIIMEDFDNYASLPFELLAKEIIASRLKIPPFEIVSYWDKDIEIDIFIKSKIGYIVGEVKYKNKKICKNVINVLLKKCDKLGIKPAKIVLISKSGFSNELLKEKNENITLFSIENFKELL</sequence>
<evidence type="ECO:0000259" key="1">
    <source>
        <dbReference type="Pfam" id="PF03008"/>
    </source>
</evidence>
<keyword evidence="3" id="KW-1185">Reference proteome</keyword>
<dbReference type="EMBL" id="UFVD01000001">
    <property type="protein sequence ID" value="SUX09807.1"/>
    <property type="molecule type" value="Genomic_DNA"/>
</dbReference>
<evidence type="ECO:0000313" key="3">
    <source>
        <dbReference type="Proteomes" id="UP000254920"/>
    </source>
</evidence>
<dbReference type="STRING" id="32024.GCA_000788295_00136"/>
<proteinExistence type="predicted"/>
<protein>
    <submittedName>
        <fullName evidence="2">ATPase</fullName>
    </submittedName>
</protein>
<reference evidence="2 3" key="1">
    <citation type="submission" date="2018-06" db="EMBL/GenBank/DDBJ databases">
        <authorList>
            <consortium name="Pathogen Informatics"/>
            <person name="Doyle S."/>
        </authorList>
    </citation>
    <scope>NUCLEOTIDE SEQUENCE [LARGE SCALE GENOMIC DNA]</scope>
    <source>
        <strain evidence="2 3">NCTC12475</strain>
    </source>
</reference>
<name>A0A381DHM6_9BACT</name>
<dbReference type="Pfam" id="PF03008">
    <property type="entry name" value="DUF234"/>
    <property type="match status" value="1"/>
</dbReference>
<accession>A0A381DHM6</accession>
<feature type="domain" description="DUF234" evidence="1">
    <location>
        <begin position="149"/>
        <end position="235"/>
    </location>
</feature>